<name>E1F433_GIAIA</name>
<dbReference type="AlphaFoldDB" id="E1F433"/>
<dbReference type="OrthoDB" id="10249468at2759"/>
<proteinExistence type="predicted"/>
<organism evidence="1 2">
    <name type="scientific">Giardia intestinalis (strain P15)</name>
    <name type="common">Giardia lamblia</name>
    <dbReference type="NCBI Taxonomy" id="658858"/>
    <lineage>
        <taxon>Eukaryota</taxon>
        <taxon>Metamonada</taxon>
        <taxon>Diplomonadida</taxon>
        <taxon>Hexamitidae</taxon>
        <taxon>Giardiinae</taxon>
        <taxon>Giardia</taxon>
    </lineage>
</organism>
<sequence>MEDLPFSTSPINARPKSLLESGLGDSLRASAAGNSFTKMVPGSMQTSGINGVTCGSTFDSDAYVAKVNHMNYLHATAPYSPPVRTTESRIGQPETYGLARDFFKRSMPRSYSASAGRISRSYAGLEPGSLTGRDFFITNKEMAEQSRKSDPSKLPGGENFKYGWQVSNPAGCGRGIDISAYMTSPSALLRSESYFDAHRRICKEPEPETSRLCKCADWERPVCRTCGKAHADGAVGGCEYAKAVSDSYLAKEKGSAYTFTVNNATATQGHLLAAGARLRGAQNCKNNCPVCRTEHYQPSELCKEHMAHTADRIRDYEVRSLMRSQDLGCGLHPDRLPCKVCHAHHIMFTPHDNPRSHQLPGSCKICGSYHSPGYMLDRACRTAGMDSVSRLQTIASSTGVPHMDGGTYSVPHGPLSRSRGETISKSGAFNSSMSLSLGVSTAPGTRRFSIV</sequence>
<dbReference type="OMA" id="VCHAHHI"/>
<evidence type="ECO:0000313" key="1">
    <source>
        <dbReference type="EMBL" id="EFO62801.1"/>
    </source>
</evidence>
<accession>E1F433</accession>
<comment type="caution">
    <text evidence="1">The sequence shown here is derived from an EMBL/GenBank/DDBJ whole genome shotgun (WGS) entry which is preliminary data.</text>
</comment>
<dbReference type="Proteomes" id="UP000008974">
    <property type="component" value="Unassembled WGS sequence"/>
</dbReference>
<evidence type="ECO:0000313" key="2">
    <source>
        <dbReference type="Proteomes" id="UP000008974"/>
    </source>
</evidence>
<reference evidence="1 2" key="1">
    <citation type="journal article" date="2010" name="BMC Genomics">
        <title>Genome analysis and comparative genomics of a Giardia intestinalis assemblage E isolate.</title>
        <authorList>
            <person name="Jerlstrom-Hultqvist J."/>
            <person name="Franzen O."/>
            <person name="Ankarklev J."/>
            <person name="Xu F."/>
            <person name="Nohynkova E."/>
            <person name="Andersson J.O."/>
            <person name="Svard S.G."/>
            <person name="Andersson B."/>
        </authorList>
    </citation>
    <scope>NUCLEOTIDE SEQUENCE [LARGE SCALE GENOMIC DNA]</scope>
    <source>
        <strain evidence="1 2">P15</strain>
    </source>
</reference>
<dbReference type="EMBL" id="ACVC01000160">
    <property type="protein sequence ID" value="EFO62801.1"/>
    <property type="molecule type" value="Genomic_DNA"/>
</dbReference>
<gene>
    <name evidence="1" type="ORF">GLP15_702</name>
</gene>
<protein>
    <submittedName>
        <fullName evidence="1">Uncharacterized protein</fullName>
    </submittedName>
</protein>
<dbReference type="VEuPathDB" id="GiardiaDB:GLP15_702"/>